<organism evidence="2 3">
    <name type="scientific">Methylobacterium jeotgali</name>
    <dbReference type="NCBI Taxonomy" id="381630"/>
    <lineage>
        <taxon>Bacteria</taxon>
        <taxon>Pseudomonadati</taxon>
        <taxon>Pseudomonadota</taxon>
        <taxon>Alphaproteobacteria</taxon>
        <taxon>Hyphomicrobiales</taxon>
        <taxon>Methylobacteriaceae</taxon>
        <taxon>Methylobacterium</taxon>
    </lineage>
</organism>
<dbReference type="EMBL" id="BPQR01000001">
    <property type="protein sequence ID" value="GJE04836.1"/>
    <property type="molecule type" value="Genomic_DNA"/>
</dbReference>
<proteinExistence type="predicted"/>
<gene>
    <name evidence="2" type="ORF">AOPFMNJM_0128</name>
</gene>
<comment type="caution">
    <text evidence="2">The sequence shown here is derived from an EMBL/GenBank/DDBJ whole genome shotgun (WGS) entry which is preliminary data.</text>
</comment>
<reference evidence="2" key="1">
    <citation type="journal article" date="2021" name="Front. Microbiol.">
        <title>Comprehensive Comparative Genomics and Phenotyping of Methylobacterium Species.</title>
        <authorList>
            <person name="Alessa O."/>
            <person name="Ogura Y."/>
            <person name="Fujitani Y."/>
            <person name="Takami H."/>
            <person name="Hayashi T."/>
            <person name="Sahin N."/>
            <person name="Tani A."/>
        </authorList>
    </citation>
    <scope>NUCLEOTIDE SEQUENCE</scope>
    <source>
        <strain evidence="2">LMG 23639</strain>
    </source>
</reference>
<keyword evidence="1" id="KW-0812">Transmembrane</keyword>
<evidence type="ECO:0000313" key="3">
    <source>
        <dbReference type="Proteomes" id="UP001055102"/>
    </source>
</evidence>
<evidence type="ECO:0000313" key="2">
    <source>
        <dbReference type="EMBL" id="GJE04836.1"/>
    </source>
</evidence>
<feature type="transmembrane region" description="Helical" evidence="1">
    <location>
        <begin position="6"/>
        <end position="27"/>
    </location>
</feature>
<sequence length="56" mass="6124">MLSEASLIGIAWAILFVVVACMAPRALRGRRSPDREERPEIEFLDMGGPVIDAEPA</sequence>
<keyword evidence="3" id="KW-1185">Reference proteome</keyword>
<evidence type="ECO:0000256" key="1">
    <source>
        <dbReference type="SAM" id="Phobius"/>
    </source>
</evidence>
<accession>A0ABQ4ST47</accession>
<keyword evidence="1" id="KW-1133">Transmembrane helix</keyword>
<name>A0ABQ4ST47_9HYPH</name>
<keyword evidence="1" id="KW-0472">Membrane</keyword>
<protein>
    <recommendedName>
        <fullName evidence="4">CcoQ/FixQ family Cbb3-type cytochrome c oxidase assembly chaperone</fullName>
    </recommendedName>
</protein>
<dbReference type="RefSeq" id="WP_238273556.1">
    <property type="nucleotide sequence ID" value="NZ_BPQR01000001.1"/>
</dbReference>
<dbReference type="Proteomes" id="UP001055102">
    <property type="component" value="Unassembled WGS sequence"/>
</dbReference>
<reference evidence="2" key="2">
    <citation type="submission" date="2021-08" db="EMBL/GenBank/DDBJ databases">
        <authorList>
            <person name="Tani A."/>
            <person name="Ola A."/>
            <person name="Ogura Y."/>
            <person name="Katsura K."/>
            <person name="Hayashi T."/>
        </authorList>
    </citation>
    <scope>NUCLEOTIDE SEQUENCE</scope>
    <source>
        <strain evidence="2">LMG 23639</strain>
    </source>
</reference>
<evidence type="ECO:0008006" key="4">
    <source>
        <dbReference type="Google" id="ProtNLM"/>
    </source>
</evidence>